<evidence type="ECO:0000256" key="9">
    <source>
        <dbReference type="SAM" id="MobiDB-lite"/>
    </source>
</evidence>
<keyword evidence="6" id="KW-0698">rRNA processing</keyword>
<dbReference type="AlphaFoldDB" id="A0A1S8BHE1"/>
<evidence type="ECO:0000256" key="4">
    <source>
        <dbReference type="ARBA" id="ARBA00018689"/>
    </source>
</evidence>
<dbReference type="InterPro" id="IPR050786">
    <property type="entry name" value="EFG1_rRNA-proc"/>
</dbReference>
<feature type="compositionally biased region" description="Low complexity" evidence="9">
    <location>
        <begin position="255"/>
        <end position="265"/>
    </location>
</feature>
<feature type="compositionally biased region" description="Basic residues" evidence="9">
    <location>
        <begin position="57"/>
        <end position="67"/>
    </location>
</feature>
<comment type="caution">
    <text evidence="10">The sequence shown here is derived from an EMBL/GenBank/DDBJ whole genome shotgun (WGS) entry which is preliminary data.</text>
</comment>
<dbReference type="EMBL" id="MSZU01000076">
    <property type="protein sequence ID" value="OMP86957.1"/>
    <property type="molecule type" value="Genomic_DNA"/>
</dbReference>
<dbReference type="InterPro" id="IPR019310">
    <property type="entry name" value="Efg1"/>
</dbReference>
<evidence type="ECO:0000313" key="10">
    <source>
        <dbReference type="EMBL" id="OMP86957.1"/>
    </source>
</evidence>
<organism evidence="10 11">
    <name type="scientific">Diplodia seriata</name>
    <dbReference type="NCBI Taxonomy" id="420778"/>
    <lineage>
        <taxon>Eukaryota</taxon>
        <taxon>Fungi</taxon>
        <taxon>Dikarya</taxon>
        <taxon>Ascomycota</taxon>
        <taxon>Pezizomycotina</taxon>
        <taxon>Dothideomycetes</taxon>
        <taxon>Dothideomycetes incertae sedis</taxon>
        <taxon>Botryosphaeriales</taxon>
        <taxon>Botryosphaeriaceae</taxon>
        <taxon>Diplodia</taxon>
    </lineage>
</organism>
<evidence type="ECO:0000256" key="3">
    <source>
        <dbReference type="ARBA" id="ARBA00006916"/>
    </source>
</evidence>
<name>A0A1S8BHE1_9PEZI</name>
<evidence type="ECO:0000256" key="6">
    <source>
        <dbReference type="ARBA" id="ARBA00022552"/>
    </source>
</evidence>
<feature type="region of interest" description="Disordered" evidence="9">
    <location>
        <begin position="212"/>
        <end position="281"/>
    </location>
</feature>
<sequence>MPGLKRSRAQVDAADAPARPSTDRFRNMNQTKRKADGNAPYAKKQKTGAKPPQAKKYQPKKFSLHPLKTRIRDLRRQLSRNGDDMPANVRVDKERELQACEHELSAAEAERIKQDMIPRYHKIRFFERQKATRFLKKVVKQLNDNSVPEKHAELEREKHVCEIDLNYTLYYPLIRPYVSLYATSKNEDEKGGSSTTTRIGGDKEMWELVEKKTQDGTLEGLRNGLEWREGAPEKASSATPAASSAEKKAAKTRAGKSAAKSASTQSKEEESDEESDGGFFE</sequence>
<feature type="region of interest" description="Disordered" evidence="9">
    <location>
        <begin position="185"/>
        <end position="204"/>
    </location>
</feature>
<dbReference type="OrthoDB" id="47732at2759"/>
<dbReference type="GO" id="GO:0030688">
    <property type="term" value="C:preribosome, small subunit precursor"/>
    <property type="evidence" value="ECO:0007669"/>
    <property type="project" value="TreeGrafter"/>
</dbReference>
<dbReference type="PANTHER" id="PTHR33911:SF1">
    <property type="entry name" value="RRNA-PROCESSING PROTEIN EFG1"/>
    <property type="match status" value="1"/>
</dbReference>
<evidence type="ECO:0000313" key="11">
    <source>
        <dbReference type="Proteomes" id="UP000190776"/>
    </source>
</evidence>
<gene>
    <name evidence="10" type="ORF">BK809_0007043</name>
</gene>
<feature type="compositionally biased region" description="Low complexity" evidence="9">
    <location>
        <begin position="233"/>
        <end position="244"/>
    </location>
</feature>
<evidence type="ECO:0000256" key="1">
    <source>
        <dbReference type="ARBA" id="ARBA00002773"/>
    </source>
</evidence>
<evidence type="ECO:0000256" key="2">
    <source>
        <dbReference type="ARBA" id="ARBA00004604"/>
    </source>
</evidence>
<evidence type="ECO:0000256" key="8">
    <source>
        <dbReference type="ARBA" id="ARBA00023242"/>
    </source>
</evidence>
<keyword evidence="7" id="KW-0175">Coiled coil</keyword>
<comment type="similarity">
    <text evidence="3">Belongs to the EFG1 family.</text>
</comment>
<feature type="compositionally biased region" description="Acidic residues" evidence="9">
    <location>
        <begin position="269"/>
        <end position="281"/>
    </location>
</feature>
<dbReference type="PANTHER" id="PTHR33911">
    <property type="entry name" value="RRNA-PROCESSING PROTEIN EFG1"/>
    <property type="match status" value="1"/>
</dbReference>
<dbReference type="GO" id="GO:0005730">
    <property type="term" value="C:nucleolus"/>
    <property type="evidence" value="ECO:0007669"/>
    <property type="project" value="UniProtKB-SubCell"/>
</dbReference>
<dbReference type="Pfam" id="PF10153">
    <property type="entry name" value="Efg1"/>
    <property type="match status" value="1"/>
</dbReference>
<proteinExistence type="inferred from homology"/>
<comment type="subcellular location">
    <subcellularLocation>
        <location evidence="2">Nucleus</location>
        <location evidence="2">Nucleolus</location>
    </subcellularLocation>
</comment>
<dbReference type="Proteomes" id="UP000190776">
    <property type="component" value="Unassembled WGS sequence"/>
</dbReference>
<reference evidence="10 11" key="1">
    <citation type="submission" date="2017-01" db="EMBL/GenBank/DDBJ databases">
        <title>Draft genome sequence of Diplodia seriata F98.1, a fungal species involved in grapevine trunk diseases.</title>
        <authorList>
            <person name="Robert-Siegwald G."/>
            <person name="Vallet J."/>
            <person name="Abou-Mansour E."/>
            <person name="Xu J."/>
            <person name="Rey P."/>
            <person name="Bertsch C."/>
            <person name="Rego C."/>
            <person name="Larignon P."/>
            <person name="Fontaine F."/>
            <person name="Lebrun M.-H."/>
        </authorList>
    </citation>
    <scope>NUCLEOTIDE SEQUENCE [LARGE SCALE GENOMIC DNA]</scope>
    <source>
        <strain evidence="10 11">F98.1</strain>
    </source>
</reference>
<protein>
    <recommendedName>
        <fullName evidence="4">rRNA-processing protein EFG1</fullName>
    </recommendedName>
    <alternativeName>
        <fullName evidence="5">rRNA-processing protein efg1</fullName>
    </alternativeName>
</protein>
<keyword evidence="8" id="KW-0539">Nucleus</keyword>
<dbReference type="GO" id="GO:0000462">
    <property type="term" value="P:maturation of SSU-rRNA from tricistronic rRNA transcript (SSU-rRNA, 5.8S rRNA, LSU-rRNA)"/>
    <property type="evidence" value="ECO:0007669"/>
    <property type="project" value="TreeGrafter"/>
</dbReference>
<feature type="region of interest" description="Disordered" evidence="9">
    <location>
        <begin position="1"/>
        <end position="67"/>
    </location>
</feature>
<comment type="function">
    <text evidence="1">Involved in rRNA processing.</text>
</comment>
<evidence type="ECO:0000256" key="7">
    <source>
        <dbReference type="ARBA" id="ARBA00023054"/>
    </source>
</evidence>
<accession>A0A1S8BHE1</accession>
<evidence type="ECO:0000256" key="5">
    <source>
        <dbReference type="ARBA" id="ARBA00019827"/>
    </source>
</evidence>
<dbReference type="STRING" id="420778.A0A1S8BHE1"/>